<dbReference type="PIRSF" id="PIRSF005378">
    <property type="entry name" value="RNA3'_term_phos_cycl_euk"/>
    <property type="match status" value="1"/>
</dbReference>
<evidence type="ECO:0000256" key="6">
    <source>
        <dbReference type="NCBIfam" id="TIGR03399"/>
    </source>
</evidence>
<evidence type="ECO:0000259" key="7">
    <source>
        <dbReference type="Pfam" id="PF01137"/>
    </source>
</evidence>
<dbReference type="HAMAP" id="MF_00200">
    <property type="entry name" value="RTC"/>
    <property type="match status" value="1"/>
</dbReference>
<feature type="binding site" evidence="5">
    <location>
        <position position="98"/>
    </location>
    <ligand>
        <name>ATP</name>
        <dbReference type="ChEBI" id="CHEBI:30616"/>
    </ligand>
</feature>
<dbReference type="PANTHER" id="PTHR11096">
    <property type="entry name" value="RNA 3' TERMINAL PHOSPHATE CYCLASE"/>
    <property type="match status" value="1"/>
</dbReference>
<gene>
    <name evidence="5" type="primary">rtcA</name>
    <name evidence="9" type="ORF">EZM97_28570</name>
</gene>
<dbReference type="Gene3D" id="3.65.10.20">
    <property type="entry name" value="RNA 3'-terminal phosphate cyclase domain"/>
    <property type="match status" value="1"/>
</dbReference>
<feature type="active site" description="Tele-AMP-histidine intermediate" evidence="5">
    <location>
        <position position="305"/>
    </location>
</feature>
<dbReference type="SUPFAM" id="SSF55205">
    <property type="entry name" value="EPT/RTPC-like"/>
    <property type="match status" value="2"/>
</dbReference>
<evidence type="ECO:0000259" key="8">
    <source>
        <dbReference type="Pfam" id="PF05189"/>
    </source>
</evidence>
<comment type="caution">
    <text evidence="9">The sequence shown here is derived from an EMBL/GenBank/DDBJ whole genome shotgun (WGS) entry which is preliminary data.</text>
</comment>
<dbReference type="AlphaFoldDB" id="A0A4R0YJD1"/>
<evidence type="ECO:0000256" key="3">
    <source>
        <dbReference type="ARBA" id="ARBA00022741"/>
    </source>
</evidence>
<dbReference type="GO" id="GO:0005524">
    <property type="term" value="F:ATP binding"/>
    <property type="evidence" value="ECO:0007669"/>
    <property type="project" value="UniProtKB-KW"/>
</dbReference>
<dbReference type="InterPro" id="IPR023797">
    <property type="entry name" value="RNA3'_phos_cyclase_dom"/>
</dbReference>
<dbReference type="InterPro" id="IPR013791">
    <property type="entry name" value="RNA3'-term_phos_cycl_insert"/>
</dbReference>
<keyword evidence="3 5" id="KW-0547">Nucleotide-binding</keyword>
<dbReference type="InterPro" id="IPR037136">
    <property type="entry name" value="RNA3'_phos_cyclase_dom_sf"/>
</dbReference>
<dbReference type="Pfam" id="PF05189">
    <property type="entry name" value="RTC_insert"/>
    <property type="match status" value="1"/>
</dbReference>
<dbReference type="GO" id="GO:0006396">
    <property type="term" value="P:RNA processing"/>
    <property type="evidence" value="ECO:0007669"/>
    <property type="project" value="UniProtKB-UniRule"/>
</dbReference>
<protein>
    <recommendedName>
        <fullName evidence="5 6">RNA 3'-terminal phosphate cyclase</fullName>
        <shortName evidence="5">RNA cyclase</shortName>
        <shortName evidence="5">RNA-3'-phosphate cyclase</shortName>
        <ecNumber evidence="5 6">6.5.1.4</ecNumber>
    </recommendedName>
</protein>
<dbReference type="EMBL" id="SJTG01000004">
    <property type="protein sequence ID" value="TCI08572.1"/>
    <property type="molecule type" value="Genomic_DNA"/>
</dbReference>
<dbReference type="Proteomes" id="UP000291822">
    <property type="component" value="Unassembled WGS sequence"/>
</dbReference>
<accession>A0A4R0YJD1</accession>
<dbReference type="NCBIfam" id="TIGR03399">
    <property type="entry name" value="RNA_3prim_cycl"/>
    <property type="match status" value="1"/>
</dbReference>
<dbReference type="EC" id="6.5.1.4" evidence="5 6"/>
<dbReference type="NCBIfam" id="NF003246">
    <property type="entry name" value="PRK04204.1-2"/>
    <property type="match status" value="1"/>
</dbReference>
<keyword evidence="10" id="KW-1185">Reference proteome</keyword>
<dbReference type="Gene3D" id="3.30.360.20">
    <property type="entry name" value="RNA 3'-terminal phosphate cyclase, insert domain"/>
    <property type="match status" value="1"/>
</dbReference>
<evidence type="ECO:0000256" key="5">
    <source>
        <dbReference type="HAMAP-Rule" id="MF_00200"/>
    </source>
</evidence>
<comment type="similarity">
    <text evidence="1 5">Belongs to the RNA 3'-terminal cyclase family. Type 1 subfamily.</text>
</comment>
<reference evidence="9 10" key="1">
    <citation type="submission" date="2019-02" db="EMBL/GenBank/DDBJ databases">
        <title>Dyella amyloliquefaciens sp. nov., isolated from forest soil.</title>
        <authorList>
            <person name="Gao Z.-H."/>
            <person name="Qiu L.-H."/>
        </authorList>
    </citation>
    <scope>NUCLEOTIDE SEQUENCE [LARGE SCALE GENOMIC DNA]</scope>
    <source>
        <strain evidence="9 10">KACC 12747</strain>
    </source>
</reference>
<keyword evidence="5" id="KW-0067">ATP-binding</keyword>
<evidence type="ECO:0000313" key="9">
    <source>
        <dbReference type="EMBL" id="TCI08572.1"/>
    </source>
</evidence>
<keyword evidence="5" id="KW-0963">Cytoplasm</keyword>
<dbReference type="SUPFAM" id="SSF52913">
    <property type="entry name" value="RNA 3'-terminal phosphate cyclase, RPTC, insert domain"/>
    <property type="match status" value="1"/>
</dbReference>
<evidence type="ECO:0000313" key="10">
    <source>
        <dbReference type="Proteomes" id="UP000291822"/>
    </source>
</evidence>
<feature type="domain" description="RNA 3'-terminal phosphate cyclase insert" evidence="8">
    <location>
        <begin position="179"/>
        <end position="271"/>
    </location>
</feature>
<dbReference type="InterPro" id="IPR036553">
    <property type="entry name" value="RPTC_insert"/>
</dbReference>
<evidence type="ECO:0000256" key="2">
    <source>
        <dbReference type="ARBA" id="ARBA00022598"/>
    </source>
</evidence>
<evidence type="ECO:0000256" key="4">
    <source>
        <dbReference type="ARBA" id="ARBA00024481"/>
    </source>
</evidence>
<dbReference type="GO" id="GO:0003963">
    <property type="term" value="F:RNA-3'-phosphate cyclase activity"/>
    <property type="evidence" value="ECO:0007669"/>
    <property type="project" value="UniProtKB-UniRule"/>
</dbReference>
<feature type="domain" description="RNA 3'-terminal phosphate cyclase" evidence="7">
    <location>
        <begin position="8"/>
        <end position="322"/>
    </location>
</feature>
<name>A0A4R0YJD1_9GAMM</name>
<dbReference type="Pfam" id="PF01137">
    <property type="entry name" value="RTC"/>
    <property type="match status" value="1"/>
</dbReference>
<evidence type="ECO:0000256" key="1">
    <source>
        <dbReference type="ARBA" id="ARBA00009206"/>
    </source>
</evidence>
<sequence>MLEIDGQAGGGQLLRTALALSLCTGESFRMERIRAKRSRPGLMRQHLTAVQAARDVGSAHVEGAEPGSTTLVFVPGQVRGGAFHWPIGTAGSTTLVLQTVLPALWHAGVSAQLVLEGGTHNPLAPSADFLAESFLPLMHRMGLSAELVLERHGFYPAGGGQIRLDVGESEQPKIMHLADRGDIQQLSVTSLVSRIPGRVGEREIDAVVRRLPIAPEHCHIRQATTSPGPGNALSVRVQAEHVCEVFTAYGERGVTAERVGEIVSREALAYLGSGAAVGPYLADQLLLPMALAGAGSFTTQQPSDHAKSNAVLIEKFLPVQFDFDEIGKDFWRVSVSS</sequence>
<dbReference type="GO" id="GO:0005737">
    <property type="term" value="C:cytoplasm"/>
    <property type="evidence" value="ECO:0007669"/>
    <property type="project" value="UniProtKB-SubCell"/>
</dbReference>
<dbReference type="RefSeq" id="WP_131152975.1">
    <property type="nucleotide sequence ID" value="NZ_SJTG01000004.1"/>
</dbReference>
<comment type="function">
    <text evidence="5">Catalyzes the conversion of 3'-phosphate to a 2',3'-cyclic phosphodiester at the end of RNA. The mechanism of action of the enzyme occurs in 3 steps: (A) adenylation of the enzyme by ATP; (B) transfer of adenylate to an RNA-N3'P to produce RNA-N3'PP5'A; (C) and attack of the adjacent 2'-hydroxyl on the 3'-phosphorus in the diester linkage to produce the cyclic end product. The biological role of this enzyme is unknown but it is likely to function in some aspects of cellular RNA processing.</text>
</comment>
<keyword evidence="2 5" id="KW-0436">Ligase</keyword>
<dbReference type="InterPro" id="IPR020719">
    <property type="entry name" value="RNA3'_term_phos_cycl-like_CS"/>
</dbReference>
<dbReference type="PANTHER" id="PTHR11096:SF0">
    <property type="entry name" value="RNA 3'-TERMINAL PHOSPHATE CYCLASE"/>
    <property type="match status" value="1"/>
</dbReference>
<dbReference type="InterPro" id="IPR013792">
    <property type="entry name" value="RNA3'P_cycl/enolpyr_Trfase_a/b"/>
</dbReference>
<dbReference type="InterPro" id="IPR000228">
    <property type="entry name" value="RNA3'_term_phos_cyc"/>
</dbReference>
<proteinExistence type="inferred from homology"/>
<comment type="catalytic activity">
    <reaction evidence="4 5">
        <text>a 3'-end 3'-phospho-ribonucleotide-RNA + ATP = a 3'-end 2',3'-cyclophospho-ribonucleotide-RNA + AMP + diphosphate</text>
        <dbReference type="Rhea" id="RHEA:23976"/>
        <dbReference type="Rhea" id="RHEA-COMP:10463"/>
        <dbReference type="Rhea" id="RHEA-COMP:10464"/>
        <dbReference type="ChEBI" id="CHEBI:30616"/>
        <dbReference type="ChEBI" id="CHEBI:33019"/>
        <dbReference type="ChEBI" id="CHEBI:83062"/>
        <dbReference type="ChEBI" id="CHEBI:83064"/>
        <dbReference type="ChEBI" id="CHEBI:456215"/>
        <dbReference type="EC" id="6.5.1.4"/>
    </reaction>
</comment>
<dbReference type="InterPro" id="IPR017770">
    <property type="entry name" value="RNA3'_term_phos_cyc_type_1"/>
</dbReference>
<organism evidence="9 10">
    <name type="scientific">Dyella soli</name>
    <dbReference type="NCBI Taxonomy" id="522319"/>
    <lineage>
        <taxon>Bacteria</taxon>
        <taxon>Pseudomonadati</taxon>
        <taxon>Pseudomonadota</taxon>
        <taxon>Gammaproteobacteria</taxon>
        <taxon>Lysobacterales</taxon>
        <taxon>Rhodanobacteraceae</taxon>
        <taxon>Dyella</taxon>
    </lineage>
</organism>
<dbReference type="PROSITE" id="PS01287">
    <property type="entry name" value="RTC"/>
    <property type="match status" value="1"/>
</dbReference>
<feature type="binding site" evidence="5">
    <location>
        <begin position="280"/>
        <end position="284"/>
    </location>
    <ligand>
        <name>ATP</name>
        <dbReference type="ChEBI" id="CHEBI:30616"/>
    </ligand>
</feature>
<comment type="subcellular location">
    <subcellularLocation>
        <location evidence="5">Cytoplasm</location>
    </subcellularLocation>
</comment>